<proteinExistence type="predicted"/>
<gene>
    <name evidence="1" type="ORF">SAMN03080603_01305</name>
</gene>
<reference evidence="2" key="1">
    <citation type="submission" date="2016-10" db="EMBL/GenBank/DDBJ databases">
        <authorList>
            <person name="Varghese N."/>
            <person name="Submissions S."/>
        </authorList>
    </citation>
    <scope>NUCLEOTIDE SEQUENCE [LARGE SCALE GENOMIC DNA]</scope>
    <source>
        <strain evidence="2">DSM 13490</strain>
    </source>
</reference>
<name>A0A1H3FZW1_9BACT</name>
<accession>A0A1H3FZW1</accession>
<organism evidence="1 2">
    <name type="scientific">Acetomicrobium thermoterrenum DSM 13490</name>
    <dbReference type="NCBI Taxonomy" id="1120987"/>
    <lineage>
        <taxon>Bacteria</taxon>
        <taxon>Thermotogati</taxon>
        <taxon>Synergistota</taxon>
        <taxon>Synergistia</taxon>
        <taxon>Synergistales</taxon>
        <taxon>Acetomicrobiaceae</taxon>
        <taxon>Acetomicrobium</taxon>
    </lineage>
</organism>
<protein>
    <submittedName>
        <fullName evidence="1">V/A-type H+-transporting ATPase subunit E</fullName>
    </submittedName>
</protein>
<evidence type="ECO:0000313" key="2">
    <source>
        <dbReference type="Proteomes" id="UP000199266"/>
    </source>
</evidence>
<dbReference type="Gene3D" id="1.20.5.620">
    <property type="entry name" value="F1F0 ATP synthase subunit B, membrane domain"/>
    <property type="match status" value="1"/>
</dbReference>
<dbReference type="RefSeq" id="WP_091461492.1">
    <property type="nucleotide sequence ID" value="NZ_FNPD01000007.1"/>
</dbReference>
<keyword evidence="2" id="KW-1185">Reference proteome</keyword>
<evidence type="ECO:0000313" key="1">
    <source>
        <dbReference type="EMBL" id="SDX96440.1"/>
    </source>
</evidence>
<dbReference type="EMBL" id="FNPD01000007">
    <property type="protein sequence ID" value="SDX96440.1"/>
    <property type="molecule type" value="Genomic_DNA"/>
</dbReference>
<dbReference type="Proteomes" id="UP000199266">
    <property type="component" value="Unassembled WGS sequence"/>
</dbReference>
<sequence length="205" mass="23665">MTDVDTQKLGALRDLILDKAEAEVMRITQKAQREADEWLSQELVKIDQEADLIINDARRRAEEIRRRELLAAEREVSREKLRLQNRLITQAKAVFLDELVALRSREDHWMILLGLLLEAQEALVDLKKGSLRLAAIDSPLGERIVSRSKELRPQIDMRFDSTPAPILGGLWLIDDMGNRQVNSDWQTKVVEMSDTLTERLMAIWQ</sequence>
<dbReference type="AlphaFoldDB" id="A0A1H3FZW1"/>